<dbReference type="Gene3D" id="1.10.620.20">
    <property type="entry name" value="Ribonucleotide Reductase, subunit A"/>
    <property type="match status" value="1"/>
</dbReference>
<evidence type="ECO:0000313" key="2">
    <source>
        <dbReference type="EMBL" id="QDS90291.1"/>
    </source>
</evidence>
<keyword evidence="1" id="KW-0732">Signal</keyword>
<dbReference type="Proteomes" id="UP000319557">
    <property type="component" value="Chromosome"/>
</dbReference>
<dbReference type="OrthoDB" id="9815497at2"/>
<organism evidence="2 3">
    <name type="scientific">Rosistilla ulvae</name>
    <dbReference type="NCBI Taxonomy" id="1930277"/>
    <lineage>
        <taxon>Bacteria</taxon>
        <taxon>Pseudomonadati</taxon>
        <taxon>Planctomycetota</taxon>
        <taxon>Planctomycetia</taxon>
        <taxon>Pirellulales</taxon>
        <taxon>Pirellulaceae</taxon>
        <taxon>Rosistilla</taxon>
    </lineage>
</organism>
<dbReference type="AlphaFoldDB" id="A0A517M5Z3"/>
<proteinExistence type="predicted"/>
<feature type="chain" id="PRO_5022027234" evidence="1">
    <location>
        <begin position="24"/>
        <end position="153"/>
    </location>
</feature>
<dbReference type="KEGG" id="ruv:EC9_44980"/>
<protein>
    <submittedName>
        <fullName evidence="2">YHS domain protein</fullName>
    </submittedName>
</protein>
<evidence type="ECO:0000313" key="3">
    <source>
        <dbReference type="Proteomes" id="UP000319557"/>
    </source>
</evidence>
<accession>A0A517M5Z3</accession>
<dbReference type="RefSeq" id="WP_145348125.1">
    <property type="nucleotide sequence ID" value="NZ_CP036261.1"/>
</dbReference>
<reference evidence="2 3" key="1">
    <citation type="submission" date="2019-02" db="EMBL/GenBank/DDBJ databases">
        <title>Deep-cultivation of Planctomycetes and their phenomic and genomic characterization uncovers novel biology.</title>
        <authorList>
            <person name="Wiegand S."/>
            <person name="Jogler M."/>
            <person name="Boedeker C."/>
            <person name="Pinto D."/>
            <person name="Vollmers J."/>
            <person name="Rivas-Marin E."/>
            <person name="Kohn T."/>
            <person name="Peeters S.H."/>
            <person name="Heuer A."/>
            <person name="Rast P."/>
            <person name="Oberbeckmann S."/>
            <person name="Bunk B."/>
            <person name="Jeske O."/>
            <person name="Meyerdierks A."/>
            <person name="Storesund J.E."/>
            <person name="Kallscheuer N."/>
            <person name="Luecker S."/>
            <person name="Lage O.M."/>
            <person name="Pohl T."/>
            <person name="Merkel B.J."/>
            <person name="Hornburger P."/>
            <person name="Mueller R.-W."/>
            <person name="Bruemmer F."/>
            <person name="Labrenz M."/>
            <person name="Spormann A.M."/>
            <person name="Op den Camp H."/>
            <person name="Overmann J."/>
            <person name="Amann R."/>
            <person name="Jetten M.S.M."/>
            <person name="Mascher T."/>
            <person name="Medema M.H."/>
            <person name="Devos D.P."/>
            <person name="Kaster A.-K."/>
            <person name="Ovreas L."/>
            <person name="Rohde M."/>
            <person name="Galperin M.Y."/>
            <person name="Jogler C."/>
        </authorList>
    </citation>
    <scope>NUCLEOTIDE SEQUENCE [LARGE SCALE GENOMIC DNA]</scope>
    <source>
        <strain evidence="2 3">EC9</strain>
    </source>
</reference>
<keyword evidence="3" id="KW-1185">Reference proteome</keyword>
<evidence type="ECO:0000256" key="1">
    <source>
        <dbReference type="SAM" id="SignalP"/>
    </source>
</evidence>
<feature type="signal peptide" evidence="1">
    <location>
        <begin position="1"/>
        <end position="23"/>
    </location>
</feature>
<gene>
    <name evidence="2" type="ORF">EC9_44980</name>
</gene>
<dbReference type="InterPro" id="IPR012348">
    <property type="entry name" value="RNR-like"/>
</dbReference>
<dbReference type="EMBL" id="CP036261">
    <property type="protein sequence ID" value="QDS90291.1"/>
    <property type="molecule type" value="Genomic_DNA"/>
</dbReference>
<name>A0A517M5Z3_9BACT</name>
<sequence precursor="true">MRSSNPVICVLLAVATLTSFASAADDTLATKKCKCPVAGTEFTVVDAAASTQYKDAKVYFCCPGCMKRFVADQKKYAAKANLQLFVTGQAKQVHCPFAGRDANSDQSVTVDNHKVAFCCGGCKGKAAAAEGDAQLEMLFGEKAFKTGFEVVKK</sequence>
<dbReference type="GO" id="GO:0016491">
    <property type="term" value="F:oxidoreductase activity"/>
    <property type="evidence" value="ECO:0007669"/>
    <property type="project" value="InterPro"/>
</dbReference>